<dbReference type="GO" id="GO:0008271">
    <property type="term" value="F:secondary active sulfate transmembrane transporter activity"/>
    <property type="evidence" value="ECO:0007669"/>
    <property type="project" value="InterPro"/>
</dbReference>
<dbReference type="GO" id="GO:0055085">
    <property type="term" value="P:transmembrane transport"/>
    <property type="evidence" value="ECO:0000318"/>
    <property type="project" value="GO_Central"/>
</dbReference>
<dbReference type="OrthoDB" id="288203at2759"/>
<dbReference type="NCBIfam" id="TIGR00815">
    <property type="entry name" value="sulP"/>
    <property type="match status" value="1"/>
</dbReference>
<dbReference type="SUPFAM" id="SSF52091">
    <property type="entry name" value="SpoIIaa-like"/>
    <property type="match status" value="1"/>
</dbReference>
<comment type="subcellular location">
    <subcellularLocation>
        <location evidence="1">Membrane</location>
        <topology evidence="1">Multi-pass membrane protein</topology>
    </subcellularLocation>
</comment>
<keyword evidence="2" id="KW-0813">Transport</keyword>
<dbReference type="FunFam" id="3.30.750.24:FF:000002">
    <property type="entry name" value="Sulfate transporter 31"/>
    <property type="match status" value="1"/>
</dbReference>
<evidence type="ECO:0000256" key="4">
    <source>
        <dbReference type="ARBA" id="ARBA00022989"/>
    </source>
</evidence>
<evidence type="ECO:0000256" key="3">
    <source>
        <dbReference type="ARBA" id="ARBA00022692"/>
    </source>
</evidence>
<protein>
    <submittedName>
        <fullName evidence="8">Sulfate transporter 2.1</fullName>
    </submittedName>
</protein>
<organism evidence="8 9">
    <name type="scientific">Zostera marina</name>
    <name type="common">Eelgrass</name>
    <dbReference type="NCBI Taxonomy" id="29655"/>
    <lineage>
        <taxon>Eukaryota</taxon>
        <taxon>Viridiplantae</taxon>
        <taxon>Streptophyta</taxon>
        <taxon>Embryophyta</taxon>
        <taxon>Tracheophyta</taxon>
        <taxon>Spermatophyta</taxon>
        <taxon>Magnoliopsida</taxon>
        <taxon>Liliopsida</taxon>
        <taxon>Zosteraceae</taxon>
        <taxon>Zostera</taxon>
    </lineage>
</organism>
<evidence type="ECO:0000313" key="9">
    <source>
        <dbReference type="Proteomes" id="UP000036987"/>
    </source>
</evidence>
<evidence type="ECO:0000256" key="5">
    <source>
        <dbReference type="ARBA" id="ARBA00023136"/>
    </source>
</evidence>
<evidence type="ECO:0000256" key="6">
    <source>
        <dbReference type="SAM" id="Phobius"/>
    </source>
</evidence>
<dbReference type="InterPro" id="IPR036513">
    <property type="entry name" value="STAS_dom_sf"/>
</dbReference>
<feature type="transmembrane region" description="Helical" evidence="6">
    <location>
        <begin position="133"/>
        <end position="155"/>
    </location>
</feature>
<dbReference type="InterPro" id="IPR018045">
    <property type="entry name" value="S04_transporter_CS"/>
</dbReference>
<dbReference type="AlphaFoldDB" id="A0A0K9P3X4"/>
<feature type="transmembrane region" description="Helical" evidence="6">
    <location>
        <begin position="201"/>
        <end position="220"/>
    </location>
</feature>
<evidence type="ECO:0000256" key="2">
    <source>
        <dbReference type="ARBA" id="ARBA00022448"/>
    </source>
</evidence>
<evidence type="ECO:0000259" key="7">
    <source>
        <dbReference type="PROSITE" id="PS50801"/>
    </source>
</evidence>
<feature type="transmembrane region" description="Helical" evidence="6">
    <location>
        <begin position="256"/>
        <end position="275"/>
    </location>
</feature>
<dbReference type="GO" id="GO:0005886">
    <property type="term" value="C:plasma membrane"/>
    <property type="evidence" value="ECO:0000318"/>
    <property type="project" value="GO_Central"/>
</dbReference>
<evidence type="ECO:0000313" key="8">
    <source>
        <dbReference type="EMBL" id="KMZ63683.1"/>
    </source>
</evidence>
<name>A0A0K9P3X4_ZOSMR</name>
<feature type="transmembrane region" description="Helical" evidence="6">
    <location>
        <begin position="374"/>
        <end position="393"/>
    </location>
</feature>
<feature type="transmembrane region" description="Helical" evidence="6">
    <location>
        <begin position="175"/>
        <end position="195"/>
    </location>
</feature>
<dbReference type="InterPro" id="IPR011547">
    <property type="entry name" value="SLC26A/SulP_dom"/>
</dbReference>
<keyword evidence="3 6" id="KW-0812">Transmembrane</keyword>
<comment type="caution">
    <text evidence="8">The sequence shown here is derived from an EMBL/GenBank/DDBJ whole genome shotgun (WGS) entry which is preliminary data.</text>
</comment>
<accession>A0A0K9P3X4</accession>
<dbReference type="InterPro" id="IPR001902">
    <property type="entry name" value="SLC26A/SulP_fam"/>
</dbReference>
<keyword evidence="9" id="KW-1185">Reference proteome</keyword>
<dbReference type="PROSITE" id="PS50801">
    <property type="entry name" value="STAS"/>
    <property type="match status" value="1"/>
</dbReference>
<reference evidence="9" key="1">
    <citation type="journal article" date="2016" name="Nature">
        <title>The genome of the seagrass Zostera marina reveals angiosperm adaptation to the sea.</title>
        <authorList>
            <person name="Olsen J.L."/>
            <person name="Rouze P."/>
            <person name="Verhelst B."/>
            <person name="Lin Y.-C."/>
            <person name="Bayer T."/>
            <person name="Collen J."/>
            <person name="Dattolo E."/>
            <person name="De Paoli E."/>
            <person name="Dittami S."/>
            <person name="Maumus F."/>
            <person name="Michel G."/>
            <person name="Kersting A."/>
            <person name="Lauritano C."/>
            <person name="Lohaus R."/>
            <person name="Toepel M."/>
            <person name="Tonon T."/>
            <person name="Vanneste K."/>
            <person name="Amirebrahimi M."/>
            <person name="Brakel J."/>
            <person name="Bostroem C."/>
            <person name="Chovatia M."/>
            <person name="Grimwood J."/>
            <person name="Jenkins J.W."/>
            <person name="Jueterbock A."/>
            <person name="Mraz A."/>
            <person name="Stam W.T."/>
            <person name="Tice H."/>
            <person name="Bornberg-Bauer E."/>
            <person name="Green P.J."/>
            <person name="Pearson G.A."/>
            <person name="Procaccini G."/>
            <person name="Duarte C.M."/>
            <person name="Schmutz J."/>
            <person name="Reusch T.B.H."/>
            <person name="Van de Peer Y."/>
        </authorList>
    </citation>
    <scope>NUCLEOTIDE SEQUENCE [LARGE SCALE GENOMIC DNA]</scope>
    <source>
        <strain evidence="9">cv. Finnish</strain>
    </source>
</reference>
<dbReference type="STRING" id="29655.A0A0K9P3X4"/>
<proteinExistence type="predicted"/>
<feature type="transmembrane region" description="Helical" evidence="6">
    <location>
        <begin position="438"/>
        <end position="460"/>
    </location>
</feature>
<dbReference type="Proteomes" id="UP000036987">
    <property type="component" value="Unassembled WGS sequence"/>
</dbReference>
<evidence type="ECO:0000256" key="1">
    <source>
        <dbReference type="ARBA" id="ARBA00004141"/>
    </source>
</evidence>
<feature type="transmembrane region" description="Helical" evidence="6">
    <location>
        <begin position="472"/>
        <end position="494"/>
    </location>
</feature>
<keyword evidence="5 6" id="KW-0472">Membrane</keyword>
<feature type="transmembrane region" description="Helical" evidence="6">
    <location>
        <begin position="341"/>
        <end position="368"/>
    </location>
</feature>
<dbReference type="InterPro" id="IPR002645">
    <property type="entry name" value="STAS_dom"/>
</dbReference>
<feature type="transmembrane region" description="Helical" evidence="6">
    <location>
        <begin position="414"/>
        <end position="432"/>
    </location>
</feature>
<feature type="transmembrane region" description="Helical" evidence="6">
    <location>
        <begin position="281"/>
        <end position="302"/>
    </location>
</feature>
<dbReference type="PROSITE" id="PS01130">
    <property type="entry name" value="SLC26A"/>
    <property type="match status" value="1"/>
</dbReference>
<dbReference type="OMA" id="RLRLGCW"/>
<dbReference type="CDD" id="cd07042">
    <property type="entry name" value="STAS_SulP_like_sulfate_transporter"/>
    <property type="match status" value="1"/>
</dbReference>
<sequence length="656" mass="71219">MRTSSSNENTSGAMELEEGCEFSDRQKTVVSVLSSKEPPTLWQDITGTIKEKVNNSNGKSKSFSLSKNVSSTLRGIFPILKWGASYNLAMFKSDFMAGLTLASLGIPQSIGYAGLAKLDPQYGLYTSVVPPLIYAIMGSSREIAVGPVAVVSLLLSSMTQKVVDPTIDPISYRNLIFTATFFAGLFQAGFGIFRLGFFIDFLSHAALVGFMGGAAIVIGLQQLKGLLGITHFTNNTDVVSVMKAVWEAIHQPLRPYNFVLGCSFLIFILVYRFISKRNKKVFWLAAIAPLISVVISTLVVFLTRADKHGVKIIKHVQGGVNRNSVADLQFNGPFVAEAAKIGLIVAVIALTEAIAVGRSFASINGYYIDGNKEMLAIGFMNIAGSLSSCYVATGSFSRTAVNYSAGCKTTVSNIVMAFTVFISLLLLTKLLYYTPTAILASIILSALPGLIDVGEACSLWKVDKLDFLTCMGAFFGVLFGSVEIGLLVAVAISFTKIILNSIWPRIEILGNIPGADIYCSKRQYPIAVDIPGLLIIRIDSSMLCFVNSSFIRERVMRWVDEKLEASVEESEFKLKAVVIDMSNVMNIDTSGIAALEVIHKNLASEGLQMKIVNPGWQVIHKMKLAKFVDCIGEKFFLTVGEAVEVFLAPVTVTVEK</sequence>
<dbReference type="PANTHER" id="PTHR11814">
    <property type="entry name" value="SULFATE TRANSPORTER"/>
    <property type="match status" value="1"/>
</dbReference>
<dbReference type="Pfam" id="PF00916">
    <property type="entry name" value="Sulfate_transp"/>
    <property type="match status" value="1"/>
</dbReference>
<dbReference type="Gene3D" id="3.30.750.24">
    <property type="entry name" value="STAS domain"/>
    <property type="match status" value="1"/>
</dbReference>
<dbReference type="GO" id="GO:0022857">
    <property type="term" value="F:transmembrane transporter activity"/>
    <property type="evidence" value="ECO:0000318"/>
    <property type="project" value="GO_Central"/>
</dbReference>
<dbReference type="EMBL" id="LFYR01001213">
    <property type="protein sequence ID" value="KMZ63683.1"/>
    <property type="molecule type" value="Genomic_DNA"/>
</dbReference>
<feature type="domain" description="STAS" evidence="7">
    <location>
        <begin position="543"/>
        <end position="646"/>
    </location>
</feature>
<keyword evidence="4 6" id="KW-1133">Transmembrane helix</keyword>
<gene>
    <name evidence="8" type="ORF">ZOSMA_3G01670</name>
</gene>
<dbReference type="Pfam" id="PF01740">
    <property type="entry name" value="STAS"/>
    <property type="match status" value="1"/>
</dbReference>